<organism evidence="1 2">
    <name type="scientific">Aquilegia coerulea</name>
    <name type="common">Rocky mountain columbine</name>
    <dbReference type="NCBI Taxonomy" id="218851"/>
    <lineage>
        <taxon>Eukaryota</taxon>
        <taxon>Viridiplantae</taxon>
        <taxon>Streptophyta</taxon>
        <taxon>Embryophyta</taxon>
        <taxon>Tracheophyta</taxon>
        <taxon>Spermatophyta</taxon>
        <taxon>Magnoliopsida</taxon>
        <taxon>Ranunculales</taxon>
        <taxon>Ranunculaceae</taxon>
        <taxon>Thalictroideae</taxon>
        <taxon>Aquilegia</taxon>
    </lineage>
</organism>
<dbReference type="Proteomes" id="UP000230069">
    <property type="component" value="Unassembled WGS sequence"/>
</dbReference>
<evidence type="ECO:0000313" key="1">
    <source>
        <dbReference type="EMBL" id="PIA43381.1"/>
    </source>
</evidence>
<protein>
    <submittedName>
        <fullName evidence="1">Uncharacterized protein</fullName>
    </submittedName>
</protein>
<accession>A0A2G5DIP4</accession>
<evidence type="ECO:0000313" key="2">
    <source>
        <dbReference type="Proteomes" id="UP000230069"/>
    </source>
</evidence>
<dbReference type="AlphaFoldDB" id="A0A2G5DIP4"/>
<keyword evidence="2" id="KW-1185">Reference proteome</keyword>
<reference evidence="1 2" key="1">
    <citation type="submission" date="2017-09" db="EMBL/GenBank/DDBJ databases">
        <title>WGS assembly of Aquilegia coerulea Goldsmith.</title>
        <authorList>
            <person name="Hodges S."/>
            <person name="Kramer E."/>
            <person name="Nordborg M."/>
            <person name="Tomkins J."/>
            <person name="Borevitz J."/>
            <person name="Derieg N."/>
            <person name="Yan J."/>
            <person name="Mihaltcheva S."/>
            <person name="Hayes R.D."/>
            <person name="Rokhsar D."/>
        </authorList>
    </citation>
    <scope>NUCLEOTIDE SEQUENCE [LARGE SCALE GENOMIC DNA]</scope>
    <source>
        <strain evidence="2">cv. Goldsmith</strain>
    </source>
</reference>
<name>A0A2G5DIP4_AQUCA</name>
<dbReference type="InParanoid" id="A0A2G5DIP4"/>
<dbReference type="EMBL" id="KZ305036">
    <property type="protein sequence ID" value="PIA43381.1"/>
    <property type="molecule type" value="Genomic_DNA"/>
</dbReference>
<proteinExistence type="predicted"/>
<sequence length="68" mass="8031">MHFFTISTSLIHSVYYRSRIQYLKRNLDKSAQDVDFFFCTVSLHIFIMDSFINSKNKVPKPTPLSLDQ</sequence>
<gene>
    <name evidence="1" type="ORF">AQUCO_01900038v1</name>
</gene>